<feature type="transmembrane region" description="Helical" evidence="2">
    <location>
        <begin position="337"/>
        <end position="362"/>
    </location>
</feature>
<feature type="domain" description="TRAP C4-dicarboxylate transport system permease DctM subunit" evidence="3">
    <location>
        <begin position="504"/>
        <end position="679"/>
    </location>
</feature>
<name>A0A2S9Q828_9HYPH</name>
<keyword evidence="1" id="KW-1003">Cell membrane</keyword>
<dbReference type="OrthoDB" id="9759894at2"/>
<keyword evidence="2" id="KW-0812">Transmembrane</keyword>
<keyword evidence="1" id="KW-0813">Transport</keyword>
<organism evidence="4 5">
    <name type="scientific">Labrys okinawensis</name>
    <dbReference type="NCBI Taxonomy" id="346911"/>
    <lineage>
        <taxon>Bacteria</taxon>
        <taxon>Pseudomonadati</taxon>
        <taxon>Pseudomonadota</taxon>
        <taxon>Alphaproteobacteria</taxon>
        <taxon>Hyphomicrobiales</taxon>
        <taxon>Xanthobacteraceae</taxon>
        <taxon>Labrys</taxon>
    </lineage>
</organism>
<keyword evidence="5" id="KW-1185">Reference proteome</keyword>
<feature type="transmembrane region" description="Helical" evidence="2">
    <location>
        <begin position="149"/>
        <end position="168"/>
    </location>
</feature>
<dbReference type="PANTHER" id="PTHR43849:SF2">
    <property type="entry name" value="BLL3936 PROTEIN"/>
    <property type="match status" value="1"/>
</dbReference>
<protein>
    <submittedName>
        <fullName evidence="4">C4-dicarboxylate ABC transporter permease</fullName>
    </submittedName>
</protein>
<dbReference type="Proteomes" id="UP000237682">
    <property type="component" value="Unassembled WGS sequence"/>
</dbReference>
<feature type="transmembrane region" description="Helical" evidence="2">
    <location>
        <begin position="468"/>
        <end position="488"/>
    </location>
</feature>
<comment type="caution">
    <text evidence="4">The sequence shown here is derived from an EMBL/GenBank/DDBJ whole genome shotgun (WGS) entry which is preliminary data.</text>
</comment>
<proteinExistence type="predicted"/>
<sequence length="787" mass="83532">MRETETRVELTEEEFERLSSDNEGGPAAHLSGWLGRVTGLSLFGLSAYVLYWTQFAVNTTIYRVSFLAIVLALVFALFPLVRDRTPRPASIEEWLAGLIGALACLALATQSGIFARSLPAALQLLVIGLCFALMPLATRSRLLIDTRVLDWILVALCIGTALVLCLTIEDYKARPTRPTPEELVLGGALILLVLEATRRTVGWILPAIAIFFLIYCYFGPYIPEPFDHRGFSLQRIIGQNALTLEGLFSTPLDVAATFIILFTIYGAVLERGGAGKFFIDWAFALFGKKPSPSAPGRAVVTSGFLLGTVSGSGVATTVTIASLAWPMLRRSGYTPNVAGGMLSAAGIGATLSPPTLGAAAFIIAEYLNVDYLDILIYAIIPTLLYYLSCWLMTEADARRLKVTPVKTSDASLWQLTVSEGYHFLSLGAIAVFLILGFTSFLAVFWSIAIAFGLSMIREHSRLVTPRAFAIGVIAGLAAYGFGVSGLSARFGLVNLFDGRISVCVFWGMAAATLASGLEAWLALRAGRAPDPAATRMIEALIDGSRSVLGIASICACAGIIVSVVNLTGLGLTISSIIVTLGGGERVVVIILAAIAMWILGTAVPVTASYIIAAVMLVPALTGVGVPEPAAHMFMFYYAVLADVSPPTALAPFAAAAITGGTPFRTMIQAWKYTLPAFLVPFMFCLTPDGLRLLMLAPGGGWPADLAEWLQVLLTTATSCLALVGLAMGATGYALRHANAFERILATIGGALLLAADAWADLGGTAFLGAALLLHWLRVRSTLGEREA</sequence>
<comment type="function">
    <text evidence="1">Part of the tripartite ATP-independent periplasmic (TRAP) transport system.</text>
</comment>
<dbReference type="EMBL" id="PUEJ01000008">
    <property type="protein sequence ID" value="PRH85513.1"/>
    <property type="molecule type" value="Genomic_DNA"/>
</dbReference>
<evidence type="ECO:0000256" key="2">
    <source>
        <dbReference type="SAM" id="Phobius"/>
    </source>
</evidence>
<feature type="transmembrane region" description="Helical" evidence="2">
    <location>
        <begin position="242"/>
        <end position="268"/>
    </location>
</feature>
<gene>
    <name evidence="4" type="ORF">C5L14_21230</name>
</gene>
<keyword evidence="1" id="KW-0997">Cell inner membrane</keyword>
<reference evidence="4 5" key="1">
    <citation type="submission" date="2018-02" db="EMBL/GenBank/DDBJ databases">
        <title>Whole genome sequencing of endophytic bacterium.</title>
        <authorList>
            <person name="Eedara R."/>
            <person name="Podile A.R."/>
        </authorList>
    </citation>
    <scope>NUCLEOTIDE SEQUENCE [LARGE SCALE GENOMIC DNA]</scope>
    <source>
        <strain evidence="4 5">RP1T</strain>
    </source>
</reference>
<dbReference type="InterPro" id="IPR011853">
    <property type="entry name" value="TRAP_DctM-Dct_fused"/>
</dbReference>
<dbReference type="AlphaFoldDB" id="A0A2S9Q828"/>
<feature type="transmembrane region" description="Helical" evidence="2">
    <location>
        <begin position="203"/>
        <end position="222"/>
    </location>
</feature>
<feature type="transmembrane region" description="Helical" evidence="2">
    <location>
        <begin position="64"/>
        <end position="82"/>
    </location>
</feature>
<feature type="transmembrane region" description="Helical" evidence="2">
    <location>
        <begin position="669"/>
        <end position="688"/>
    </location>
</feature>
<dbReference type="GO" id="GO:0022857">
    <property type="term" value="F:transmembrane transporter activity"/>
    <property type="evidence" value="ECO:0007669"/>
    <property type="project" value="UniProtKB-UniRule"/>
</dbReference>
<evidence type="ECO:0000259" key="3">
    <source>
        <dbReference type="Pfam" id="PF06808"/>
    </source>
</evidence>
<feature type="domain" description="TRAP C4-dicarboxylate transport system permease DctM subunit" evidence="3">
    <location>
        <begin position="190"/>
        <end position="458"/>
    </location>
</feature>
<accession>A0A2S9Q828</accession>
<dbReference type="NCBIfam" id="TIGR02123">
    <property type="entry name" value="TRAP_fused"/>
    <property type="match status" value="1"/>
</dbReference>
<keyword evidence="2" id="KW-0472">Membrane</keyword>
<feature type="transmembrane region" description="Helical" evidence="2">
    <location>
        <begin position="374"/>
        <end position="393"/>
    </location>
</feature>
<feature type="transmembrane region" description="Helical" evidence="2">
    <location>
        <begin position="550"/>
        <end position="574"/>
    </location>
</feature>
<feature type="transmembrane region" description="Helical" evidence="2">
    <location>
        <begin position="708"/>
        <end position="727"/>
    </location>
</feature>
<feature type="transmembrane region" description="Helical" evidence="2">
    <location>
        <begin position="304"/>
        <end position="325"/>
    </location>
</feature>
<dbReference type="RefSeq" id="WP_105864073.1">
    <property type="nucleotide sequence ID" value="NZ_PUEJ01000008.1"/>
</dbReference>
<dbReference type="InterPro" id="IPR010656">
    <property type="entry name" value="DctM"/>
</dbReference>
<evidence type="ECO:0000313" key="4">
    <source>
        <dbReference type="EMBL" id="PRH85513.1"/>
    </source>
</evidence>
<feature type="transmembrane region" description="Helical" evidence="2">
    <location>
        <begin position="120"/>
        <end position="137"/>
    </location>
</feature>
<feature type="transmembrane region" description="Helical" evidence="2">
    <location>
        <begin position="500"/>
        <end position="523"/>
    </location>
</feature>
<dbReference type="Pfam" id="PF06808">
    <property type="entry name" value="DctM"/>
    <property type="match status" value="2"/>
</dbReference>
<keyword evidence="2" id="KW-1133">Transmembrane helix</keyword>
<dbReference type="GO" id="GO:0005886">
    <property type="term" value="C:plasma membrane"/>
    <property type="evidence" value="ECO:0007669"/>
    <property type="project" value="UniProtKB-SubCell"/>
</dbReference>
<feature type="transmembrane region" description="Helical" evidence="2">
    <location>
        <begin position="586"/>
        <end position="614"/>
    </location>
</feature>
<feature type="transmembrane region" description="Helical" evidence="2">
    <location>
        <begin position="33"/>
        <end position="52"/>
    </location>
</feature>
<feature type="transmembrane region" description="Helical" evidence="2">
    <location>
        <begin position="634"/>
        <end position="657"/>
    </location>
</feature>
<comment type="subcellular location">
    <subcellularLocation>
        <location evidence="1">Cell inner membrane</location>
        <topology evidence="1">Multi-pass membrane protein</topology>
    </subcellularLocation>
</comment>
<feature type="transmembrane region" description="Helical" evidence="2">
    <location>
        <begin position="94"/>
        <end position="113"/>
    </location>
</feature>
<dbReference type="PANTHER" id="PTHR43849">
    <property type="entry name" value="BLL3936 PROTEIN"/>
    <property type="match status" value="1"/>
</dbReference>
<evidence type="ECO:0000313" key="5">
    <source>
        <dbReference type="Proteomes" id="UP000237682"/>
    </source>
</evidence>
<feature type="transmembrane region" description="Helical" evidence="2">
    <location>
        <begin position="423"/>
        <end position="456"/>
    </location>
</feature>
<evidence type="ECO:0000256" key="1">
    <source>
        <dbReference type="RuleBase" id="RU369079"/>
    </source>
</evidence>